<evidence type="ECO:0000256" key="6">
    <source>
        <dbReference type="ARBA" id="ARBA00022741"/>
    </source>
</evidence>
<evidence type="ECO:0000256" key="7">
    <source>
        <dbReference type="ARBA" id="ARBA00022840"/>
    </source>
</evidence>
<sequence length="202" mass="23888">MIKKAIFGGTFDPIHNGHLHIAYEALYKLELEKIIFMPSGTPPHKLGKDITNSYFRYEMVKIATRGEKCFQVSDYEMNKSSLSYTYQTLKYFNTIEKNTEWYFLTGVDCLMDIEKWKNTEEIFQLCKLIVFNRPGYTIKNIQEQKDKLEKKYLNKIYFLDIPLLDISSTDIRNKIVEGKNVSYLLPENVYNIIKELNLYKKS</sequence>
<evidence type="ECO:0000256" key="3">
    <source>
        <dbReference type="ARBA" id="ARBA00022642"/>
    </source>
</evidence>
<dbReference type="EC" id="2.7.7.18" evidence="10"/>
<keyword evidence="4 10" id="KW-0808">Transferase</keyword>
<dbReference type="HAMAP" id="MF_00244">
    <property type="entry name" value="NaMN_adenylyltr"/>
    <property type="match status" value="1"/>
</dbReference>
<protein>
    <recommendedName>
        <fullName evidence="10">Probable nicotinate-nucleotide adenylyltransferase</fullName>
        <ecNumber evidence="10">2.7.7.18</ecNumber>
    </recommendedName>
    <alternativeName>
        <fullName evidence="10">Deamido-NAD(+) diphosphorylase</fullName>
    </alternativeName>
    <alternativeName>
        <fullName evidence="10">Deamido-NAD(+) pyrophosphorylase</fullName>
    </alternativeName>
    <alternativeName>
        <fullName evidence="10">Nicotinate mononucleotide adenylyltransferase</fullName>
        <shortName evidence="10">NaMN adenylyltransferase</shortName>
    </alternativeName>
</protein>
<evidence type="ECO:0000313" key="13">
    <source>
        <dbReference type="Proteomes" id="UP001281656"/>
    </source>
</evidence>
<evidence type="ECO:0000256" key="8">
    <source>
        <dbReference type="ARBA" id="ARBA00023027"/>
    </source>
</evidence>
<dbReference type="Gene3D" id="3.40.50.620">
    <property type="entry name" value="HUPs"/>
    <property type="match status" value="1"/>
</dbReference>
<dbReference type="NCBIfam" id="NF000840">
    <property type="entry name" value="PRK00071.1-3"/>
    <property type="match status" value="1"/>
</dbReference>
<keyword evidence="13" id="KW-1185">Reference proteome</keyword>
<evidence type="ECO:0000256" key="1">
    <source>
        <dbReference type="ARBA" id="ARBA00002324"/>
    </source>
</evidence>
<feature type="domain" description="Cytidyltransferase-like" evidence="11">
    <location>
        <begin position="6"/>
        <end position="173"/>
    </location>
</feature>
<keyword evidence="7 10" id="KW-0067">ATP-binding</keyword>
<evidence type="ECO:0000256" key="4">
    <source>
        <dbReference type="ARBA" id="ARBA00022679"/>
    </source>
</evidence>
<dbReference type="NCBIfam" id="TIGR00482">
    <property type="entry name" value="nicotinate (nicotinamide) nucleotide adenylyltransferase"/>
    <property type="match status" value="1"/>
</dbReference>
<keyword evidence="8 10" id="KW-0520">NAD</keyword>
<proteinExistence type="inferred from homology"/>
<evidence type="ECO:0000256" key="9">
    <source>
        <dbReference type="ARBA" id="ARBA00048721"/>
    </source>
</evidence>
<dbReference type="Pfam" id="PF01467">
    <property type="entry name" value="CTP_transf_like"/>
    <property type="match status" value="1"/>
</dbReference>
<accession>A0ABU4JP00</accession>
<dbReference type="InterPro" id="IPR014729">
    <property type="entry name" value="Rossmann-like_a/b/a_fold"/>
</dbReference>
<keyword evidence="3 10" id="KW-0662">Pyridine nucleotide biosynthesis</keyword>
<gene>
    <name evidence="10 12" type="primary">nadD</name>
    <name evidence="12" type="ORF">P8V03_01610</name>
</gene>
<dbReference type="EMBL" id="JARUJP010000001">
    <property type="protein sequence ID" value="MDW8799848.1"/>
    <property type="molecule type" value="Genomic_DNA"/>
</dbReference>
<dbReference type="RefSeq" id="WP_318796518.1">
    <property type="nucleotide sequence ID" value="NZ_JARUJP010000001.1"/>
</dbReference>
<dbReference type="SUPFAM" id="SSF52374">
    <property type="entry name" value="Nucleotidylyl transferase"/>
    <property type="match status" value="1"/>
</dbReference>
<evidence type="ECO:0000256" key="2">
    <source>
        <dbReference type="ARBA" id="ARBA00005019"/>
    </source>
</evidence>
<dbReference type="PANTHER" id="PTHR39321">
    <property type="entry name" value="NICOTINATE-NUCLEOTIDE ADENYLYLTRANSFERASE-RELATED"/>
    <property type="match status" value="1"/>
</dbReference>
<dbReference type="PANTHER" id="PTHR39321:SF3">
    <property type="entry name" value="PHOSPHOPANTETHEINE ADENYLYLTRANSFERASE"/>
    <property type="match status" value="1"/>
</dbReference>
<evidence type="ECO:0000313" key="12">
    <source>
        <dbReference type="EMBL" id="MDW8799848.1"/>
    </source>
</evidence>
<dbReference type="Proteomes" id="UP001281656">
    <property type="component" value="Unassembled WGS sequence"/>
</dbReference>
<dbReference type="InterPro" id="IPR004821">
    <property type="entry name" value="Cyt_trans-like"/>
</dbReference>
<comment type="pathway">
    <text evidence="2 10">Cofactor biosynthesis; NAD(+) biosynthesis; deamido-NAD(+) from nicotinate D-ribonucleotide: step 1/1.</text>
</comment>
<evidence type="ECO:0000256" key="10">
    <source>
        <dbReference type="HAMAP-Rule" id="MF_00244"/>
    </source>
</evidence>
<comment type="similarity">
    <text evidence="10">Belongs to the NadD family.</text>
</comment>
<dbReference type="NCBIfam" id="TIGR00125">
    <property type="entry name" value="cyt_tran_rel"/>
    <property type="match status" value="1"/>
</dbReference>
<dbReference type="InterPro" id="IPR005248">
    <property type="entry name" value="NadD/NMNAT"/>
</dbReference>
<dbReference type="CDD" id="cd02165">
    <property type="entry name" value="NMNAT"/>
    <property type="match status" value="1"/>
</dbReference>
<reference evidence="12 13" key="1">
    <citation type="submission" date="2023-04" db="EMBL/GenBank/DDBJ databases">
        <title>Clostridium tannerae sp. nov., isolated from the fecal material of an alpaca.</title>
        <authorList>
            <person name="Miller S."/>
            <person name="Hendry M."/>
            <person name="King J."/>
            <person name="Sankaranarayanan K."/>
            <person name="Lawson P.A."/>
        </authorList>
    </citation>
    <scope>NUCLEOTIDE SEQUENCE [LARGE SCALE GENOMIC DNA]</scope>
    <source>
        <strain evidence="12 13">A1-XYC3</strain>
    </source>
</reference>
<comment type="caution">
    <text evidence="12">The sequence shown here is derived from an EMBL/GenBank/DDBJ whole genome shotgun (WGS) entry which is preliminary data.</text>
</comment>
<keyword evidence="6 10" id="KW-0547">Nucleotide-binding</keyword>
<keyword evidence="5 10" id="KW-0548">Nucleotidyltransferase</keyword>
<dbReference type="GO" id="GO:0004515">
    <property type="term" value="F:nicotinate-nucleotide adenylyltransferase activity"/>
    <property type="evidence" value="ECO:0007669"/>
    <property type="project" value="UniProtKB-EC"/>
</dbReference>
<evidence type="ECO:0000259" key="11">
    <source>
        <dbReference type="Pfam" id="PF01467"/>
    </source>
</evidence>
<evidence type="ECO:0000256" key="5">
    <source>
        <dbReference type="ARBA" id="ARBA00022695"/>
    </source>
</evidence>
<comment type="catalytic activity">
    <reaction evidence="9 10">
        <text>nicotinate beta-D-ribonucleotide + ATP + H(+) = deamido-NAD(+) + diphosphate</text>
        <dbReference type="Rhea" id="RHEA:22860"/>
        <dbReference type="ChEBI" id="CHEBI:15378"/>
        <dbReference type="ChEBI" id="CHEBI:30616"/>
        <dbReference type="ChEBI" id="CHEBI:33019"/>
        <dbReference type="ChEBI" id="CHEBI:57502"/>
        <dbReference type="ChEBI" id="CHEBI:58437"/>
        <dbReference type="EC" id="2.7.7.18"/>
    </reaction>
</comment>
<organism evidence="12 13">
    <name type="scientific">Clostridium tanneri</name>
    <dbReference type="NCBI Taxonomy" id="3037988"/>
    <lineage>
        <taxon>Bacteria</taxon>
        <taxon>Bacillati</taxon>
        <taxon>Bacillota</taxon>
        <taxon>Clostridia</taxon>
        <taxon>Eubacteriales</taxon>
        <taxon>Clostridiaceae</taxon>
        <taxon>Clostridium</taxon>
    </lineage>
</organism>
<comment type="function">
    <text evidence="1 10">Catalyzes the reversible adenylation of nicotinate mononucleotide (NaMN) to nicotinic acid adenine dinucleotide (NaAD).</text>
</comment>
<name>A0ABU4JP00_9CLOT</name>